<sequence length="39" mass="4295">MLSPGREKAEQFLPVENPKIPALWKTVESVALPGKTCKT</sequence>
<organism evidence="1 2">
    <name type="scientific">Mobiluncus curtisii ATCC 51333</name>
    <dbReference type="NCBI Taxonomy" id="887326"/>
    <lineage>
        <taxon>Bacteria</taxon>
        <taxon>Bacillati</taxon>
        <taxon>Actinomycetota</taxon>
        <taxon>Actinomycetes</taxon>
        <taxon>Actinomycetales</taxon>
        <taxon>Actinomycetaceae</taxon>
        <taxon>Mobiluncus</taxon>
    </lineage>
</organism>
<dbReference type="Proteomes" id="UP000005573">
    <property type="component" value="Unassembled WGS sequence"/>
</dbReference>
<name>E6LWL4_9ACTO</name>
<reference evidence="1 2" key="1">
    <citation type="submission" date="2010-12" db="EMBL/GenBank/DDBJ databases">
        <authorList>
            <person name="Muzny D."/>
            <person name="Qin X."/>
            <person name="Deng J."/>
            <person name="Jiang H."/>
            <person name="Liu Y."/>
            <person name="Qu J."/>
            <person name="Song X.-Z."/>
            <person name="Zhang L."/>
            <person name="Thornton R."/>
            <person name="Coyle M."/>
            <person name="Francisco L."/>
            <person name="Jackson L."/>
            <person name="Javaid M."/>
            <person name="Korchina V."/>
            <person name="Kovar C."/>
            <person name="Mata R."/>
            <person name="Mathew T."/>
            <person name="Ngo R."/>
            <person name="Nguyen L."/>
            <person name="Nguyen N."/>
            <person name="Okwuonu G."/>
            <person name="Ongeri F."/>
            <person name="Pham C."/>
            <person name="Simmons D."/>
            <person name="Wilczek-Boney K."/>
            <person name="Hale W."/>
            <person name="Jakkamsetti A."/>
            <person name="Pham P."/>
            <person name="Ruth R."/>
            <person name="San Lucas F."/>
            <person name="Warren J."/>
            <person name="Zhang J."/>
            <person name="Zhao Z."/>
            <person name="Zhou C."/>
            <person name="Zhu D."/>
            <person name="Lee S."/>
            <person name="Bess C."/>
            <person name="Blankenburg K."/>
            <person name="Forbes L."/>
            <person name="Fu Q."/>
            <person name="Gubbala S."/>
            <person name="Hirani K."/>
            <person name="Jayaseelan J.C."/>
            <person name="Lara F."/>
            <person name="Munidasa M."/>
            <person name="Palculict T."/>
            <person name="Patil S."/>
            <person name="Pu L.-L."/>
            <person name="Saada N."/>
            <person name="Tang L."/>
            <person name="Weissenberger G."/>
            <person name="Zhu Y."/>
            <person name="Hemphill L."/>
            <person name="Shang Y."/>
            <person name="Youmans B."/>
            <person name="Ayvaz T."/>
            <person name="Ross M."/>
            <person name="Santibanez J."/>
            <person name="Aqrawi P."/>
            <person name="Gross S."/>
            <person name="Joshi V."/>
            <person name="Fowler G."/>
            <person name="Nazareth L."/>
            <person name="Reid J."/>
            <person name="Worley K."/>
            <person name="Petrosino J."/>
            <person name="Highlander S."/>
            <person name="Gibbs R."/>
        </authorList>
    </citation>
    <scope>NUCLEOTIDE SEQUENCE [LARGE SCALE GENOMIC DNA]</scope>
    <source>
        <strain evidence="1 2">ATCC 51333</strain>
    </source>
</reference>
<comment type="caution">
    <text evidence="1">The sequence shown here is derived from an EMBL/GenBank/DDBJ whole genome shotgun (WGS) entry which is preliminary data.</text>
</comment>
<proteinExistence type="predicted"/>
<dbReference type="AlphaFoldDB" id="E6LWL4"/>
<accession>E6LWL4</accession>
<evidence type="ECO:0000313" key="2">
    <source>
        <dbReference type="Proteomes" id="UP000005573"/>
    </source>
</evidence>
<gene>
    <name evidence="1" type="ORF">HMPREF0388_0251</name>
</gene>
<evidence type="ECO:0000313" key="1">
    <source>
        <dbReference type="EMBL" id="EFU81099.1"/>
    </source>
</evidence>
<dbReference type="EMBL" id="AEPY01000001">
    <property type="protein sequence ID" value="EFU81099.1"/>
    <property type="molecule type" value="Genomic_DNA"/>
</dbReference>
<dbReference type="HOGENOM" id="CLU_3312856_0_0_11"/>
<protein>
    <submittedName>
        <fullName evidence="1">Uncharacterized protein</fullName>
    </submittedName>
</protein>